<evidence type="ECO:0000256" key="8">
    <source>
        <dbReference type="ARBA" id="ARBA00037949"/>
    </source>
</evidence>
<evidence type="ECO:0000256" key="2">
    <source>
        <dbReference type="ARBA" id="ARBA00022722"/>
    </source>
</evidence>
<feature type="domain" description="3'-5' exonuclease" evidence="12">
    <location>
        <begin position="88"/>
        <end position="270"/>
    </location>
</feature>
<evidence type="ECO:0000256" key="7">
    <source>
        <dbReference type="ARBA" id="ARBA00023242"/>
    </source>
</evidence>
<dbReference type="GO" id="GO:0004386">
    <property type="term" value="F:helicase activity"/>
    <property type="evidence" value="ECO:0007669"/>
    <property type="project" value="UniProtKB-KW"/>
</dbReference>
<proteinExistence type="inferred from homology"/>
<keyword evidence="5" id="KW-0269">Exonuclease</keyword>
<dbReference type="InterPro" id="IPR036397">
    <property type="entry name" value="RNaseH_sf"/>
</dbReference>
<dbReference type="Proteomes" id="UP000694941">
    <property type="component" value="Unplaced"/>
</dbReference>
<dbReference type="CDD" id="cd06141">
    <property type="entry name" value="WRN_exo"/>
    <property type="match status" value="1"/>
</dbReference>
<keyword evidence="14" id="KW-0067">ATP-binding</keyword>
<evidence type="ECO:0000256" key="1">
    <source>
        <dbReference type="ARBA" id="ARBA00004123"/>
    </source>
</evidence>
<keyword evidence="6" id="KW-0460">Magnesium</keyword>
<dbReference type="SUPFAM" id="SSF53098">
    <property type="entry name" value="Ribonuclease H-like"/>
    <property type="match status" value="1"/>
</dbReference>
<dbReference type="InterPro" id="IPR051132">
    <property type="entry name" value="3-5_Exonuclease_domain"/>
</dbReference>
<evidence type="ECO:0000259" key="12">
    <source>
        <dbReference type="SMART" id="SM00474"/>
    </source>
</evidence>
<dbReference type="PANTHER" id="PTHR13620:SF109">
    <property type="entry name" value="3'-5' EXONUCLEASE"/>
    <property type="match status" value="1"/>
</dbReference>
<evidence type="ECO:0000256" key="4">
    <source>
        <dbReference type="ARBA" id="ARBA00022801"/>
    </source>
</evidence>
<keyword evidence="2" id="KW-0540">Nuclease</keyword>
<comment type="function">
    <text evidence="11">Has exonuclease activity on both single-stranded and duplex templates bearing overhangs, but not blunt ended duplex DNA, and cleaves in a 3'-5' direction. Essential for the formation of DNA replication focal centers. Has an important role in maintaining genome stability.</text>
</comment>
<evidence type="ECO:0000256" key="11">
    <source>
        <dbReference type="ARBA" id="ARBA00045901"/>
    </source>
</evidence>
<keyword evidence="14" id="KW-0347">Helicase</keyword>
<dbReference type="GeneID" id="106473635"/>
<keyword evidence="4" id="KW-0378">Hydrolase</keyword>
<keyword evidence="13" id="KW-1185">Reference proteome</keyword>
<evidence type="ECO:0000313" key="13">
    <source>
        <dbReference type="Proteomes" id="UP000694941"/>
    </source>
</evidence>
<organism evidence="13 14">
    <name type="scientific">Limulus polyphemus</name>
    <name type="common">Atlantic horseshoe crab</name>
    <dbReference type="NCBI Taxonomy" id="6850"/>
    <lineage>
        <taxon>Eukaryota</taxon>
        <taxon>Metazoa</taxon>
        <taxon>Ecdysozoa</taxon>
        <taxon>Arthropoda</taxon>
        <taxon>Chelicerata</taxon>
        <taxon>Merostomata</taxon>
        <taxon>Xiphosura</taxon>
        <taxon>Limulidae</taxon>
        <taxon>Limulus</taxon>
    </lineage>
</organism>
<name>A0ABM1BW14_LIMPO</name>
<comment type="subcellular location">
    <subcellularLocation>
        <location evidence="1">Nucleus</location>
    </subcellularLocation>
</comment>
<dbReference type="InterPro" id="IPR002562">
    <property type="entry name" value="3'-5'_exonuclease_dom"/>
</dbReference>
<keyword evidence="3" id="KW-0479">Metal-binding</keyword>
<keyword evidence="7" id="KW-0539">Nucleus</keyword>
<evidence type="ECO:0000256" key="9">
    <source>
        <dbReference type="ARBA" id="ARBA00040531"/>
    </source>
</evidence>
<evidence type="ECO:0000313" key="14">
    <source>
        <dbReference type="RefSeq" id="XP_013789771.1"/>
    </source>
</evidence>
<protein>
    <recommendedName>
        <fullName evidence="9">3'-5' exonuclease</fullName>
    </recommendedName>
    <alternativeName>
        <fullName evidence="10">Werner Syndrome-like exonuclease</fullName>
    </alternativeName>
</protein>
<sequence length="270" mass="30822">MAEKKVESSRKRSMPKWLVSLDNAQCFEYNCSGKSVPTVLRDVNYRNKPNVPSFSSSGEAGQELVSLEKVLSDDFPVLNFNGKIYCYTNIGDASRICEDLIAESEKRGTVVVGFDVEWSVDYQVGRQNKISLIQICSSENDCHLFHLASMTGFPKALRLLLEKSNIIKVGLNIEGDLWKIERDFKFPVHKIIKSSCIELSELACEVLDKPGQKWSLEGLTQFVLQRRLPKDSNVRKSCWHIWPLSQEHIQYAARDAFASFLLYKKLCEMK</sequence>
<dbReference type="Gene3D" id="3.30.420.10">
    <property type="entry name" value="Ribonuclease H-like superfamily/Ribonuclease H"/>
    <property type="match status" value="1"/>
</dbReference>
<dbReference type="RefSeq" id="XP_013789771.1">
    <property type="nucleotide sequence ID" value="XM_013934317.2"/>
</dbReference>
<evidence type="ECO:0000256" key="6">
    <source>
        <dbReference type="ARBA" id="ARBA00022842"/>
    </source>
</evidence>
<keyword evidence="14" id="KW-0547">Nucleotide-binding</keyword>
<reference evidence="14" key="1">
    <citation type="submission" date="2025-08" db="UniProtKB">
        <authorList>
            <consortium name="RefSeq"/>
        </authorList>
    </citation>
    <scope>IDENTIFICATION</scope>
    <source>
        <tissue evidence="14">Muscle</tissue>
    </source>
</reference>
<dbReference type="SMART" id="SM00474">
    <property type="entry name" value="35EXOc"/>
    <property type="match status" value="1"/>
</dbReference>
<evidence type="ECO:0000256" key="10">
    <source>
        <dbReference type="ARBA" id="ARBA00042761"/>
    </source>
</evidence>
<dbReference type="InterPro" id="IPR012337">
    <property type="entry name" value="RNaseH-like_sf"/>
</dbReference>
<dbReference type="PANTHER" id="PTHR13620">
    <property type="entry name" value="3-5 EXONUCLEASE"/>
    <property type="match status" value="1"/>
</dbReference>
<dbReference type="Pfam" id="PF01612">
    <property type="entry name" value="DNA_pol_A_exo1"/>
    <property type="match status" value="1"/>
</dbReference>
<comment type="similarity">
    <text evidence="8">Belongs to the WRNexo family.</text>
</comment>
<evidence type="ECO:0000256" key="3">
    <source>
        <dbReference type="ARBA" id="ARBA00022723"/>
    </source>
</evidence>
<gene>
    <name evidence="14" type="primary">LOC106473635</name>
</gene>
<evidence type="ECO:0000256" key="5">
    <source>
        <dbReference type="ARBA" id="ARBA00022839"/>
    </source>
</evidence>
<accession>A0ABM1BW14</accession>